<proteinExistence type="predicted"/>
<evidence type="ECO:0000313" key="1">
    <source>
        <dbReference type="EMBL" id="MDE9619863.1"/>
    </source>
</evidence>
<protein>
    <submittedName>
        <fullName evidence="1">Uncharacterized protein</fullName>
    </submittedName>
</protein>
<dbReference type="AlphaFoldDB" id="A0A9X4JNS5"/>
<dbReference type="EMBL" id="JAKIHW010000022">
    <property type="protein sequence ID" value="MDE9619863.1"/>
    <property type="molecule type" value="Genomic_DNA"/>
</dbReference>
<evidence type="ECO:0000313" key="2">
    <source>
        <dbReference type="Proteomes" id="UP001147005"/>
    </source>
</evidence>
<dbReference type="Proteomes" id="UP001147005">
    <property type="component" value="Unassembled WGS sequence"/>
</dbReference>
<comment type="caution">
    <text evidence="1">The sequence shown here is derived from an EMBL/GenBank/DDBJ whole genome shotgun (WGS) entry which is preliminary data.</text>
</comment>
<gene>
    <name evidence="1" type="ORF">L2111_17555</name>
</gene>
<dbReference type="RefSeq" id="WP_275398308.1">
    <property type="nucleotide sequence ID" value="NZ_JAKIHW010000022.1"/>
</dbReference>
<accession>A0A9X4JNS5</accession>
<organism evidence="1 2">
    <name type="scientific">Citrobacter portucalensis</name>
    <dbReference type="NCBI Taxonomy" id="1639133"/>
    <lineage>
        <taxon>Bacteria</taxon>
        <taxon>Pseudomonadati</taxon>
        <taxon>Pseudomonadota</taxon>
        <taxon>Gammaproteobacteria</taxon>
        <taxon>Enterobacterales</taxon>
        <taxon>Enterobacteriaceae</taxon>
        <taxon>Citrobacter</taxon>
        <taxon>Citrobacter freundii complex</taxon>
    </lineage>
</organism>
<name>A0A9X4JNS5_9ENTR</name>
<reference evidence="1" key="1">
    <citation type="submission" date="2022-01" db="EMBL/GenBank/DDBJ databases">
        <title>Genetic Characterization of Carbapenem-resistant Citrobacter spp. from China: a multicenter study.</title>
        <authorList>
            <person name="Ye L."/>
        </authorList>
    </citation>
    <scope>NUCLEOTIDE SEQUENCE</scope>
    <source>
        <strain evidence="1">IR5432</strain>
    </source>
</reference>
<sequence>MSYFDRVAENYESADSWKQVEEVISHVIEDGGVLEDIQAYNRSNPTNAITGEIILKSMRQKQKARLKKERGLALSRNDEHLRMLGRFGSYKPILLNQCR</sequence>